<dbReference type="PRINTS" id="PR01438">
    <property type="entry name" value="UNVRSLSTRESS"/>
</dbReference>
<dbReference type="OrthoDB" id="9804721at2"/>
<evidence type="ECO:0000259" key="2">
    <source>
        <dbReference type="Pfam" id="PF00582"/>
    </source>
</evidence>
<dbReference type="EMBL" id="FCOC02000014">
    <property type="protein sequence ID" value="SAL40354.1"/>
    <property type="molecule type" value="Genomic_DNA"/>
</dbReference>
<gene>
    <name evidence="3" type="ORF">AWB64_04287</name>
</gene>
<name>A0A158H7L4_CABSO</name>
<evidence type="ECO:0000313" key="3">
    <source>
        <dbReference type="EMBL" id="SAL40354.1"/>
    </source>
</evidence>
<organism evidence="3 4">
    <name type="scientific">Caballeronia sordidicola</name>
    <name type="common">Burkholderia sordidicola</name>
    <dbReference type="NCBI Taxonomy" id="196367"/>
    <lineage>
        <taxon>Bacteria</taxon>
        <taxon>Pseudomonadati</taxon>
        <taxon>Pseudomonadota</taxon>
        <taxon>Betaproteobacteria</taxon>
        <taxon>Burkholderiales</taxon>
        <taxon>Burkholderiaceae</taxon>
        <taxon>Caballeronia</taxon>
    </lineage>
</organism>
<evidence type="ECO:0000313" key="4">
    <source>
        <dbReference type="Proteomes" id="UP000054893"/>
    </source>
</evidence>
<proteinExistence type="inferred from homology"/>
<dbReference type="Pfam" id="PF00582">
    <property type="entry name" value="Usp"/>
    <property type="match status" value="2"/>
</dbReference>
<reference evidence="3 4" key="1">
    <citation type="submission" date="2016-01" db="EMBL/GenBank/DDBJ databases">
        <authorList>
            <person name="Oliw E.H."/>
        </authorList>
    </citation>
    <scope>NUCLEOTIDE SEQUENCE [LARGE SCALE GENOMIC DNA]</scope>
    <source>
        <strain evidence="3">LMG 22029</strain>
    </source>
</reference>
<sequence>MSYKTVLVHIDDSRRSHTRVDFAVDLALKHNAHLIGLYVVCQDALRPFLNVEESLNLAVQEAQARARLERAHDHFLSATRLSGCTSEWRAPIGPPADTAILHARHADVIVLGQPDPADPAAYIGKHFPEDLVMSSGRPAILLPYAGRIERFGETVLIAWDGSRAAARAVADALPVLRLAHSVQIVTIEQPRATSDESARTPERAGHALAAYLGHHRVRAGVLSIPHVWGVSTGAALLNVLADTSAGLLVLGAYGHARFQERVLGGVTRTLLKSMTAAVLMSH</sequence>
<dbReference type="Proteomes" id="UP000054893">
    <property type="component" value="Unassembled WGS sequence"/>
</dbReference>
<evidence type="ECO:0000256" key="1">
    <source>
        <dbReference type="ARBA" id="ARBA00008791"/>
    </source>
</evidence>
<dbReference type="InterPro" id="IPR006016">
    <property type="entry name" value="UspA"/>
</dbReference>
<dbReference type="Gene3D" id="3.40.50.12370">
    <property type="match status" value="1"/>
</dbReference>
<dbReference type="PANTHER" id="PTHR46268">
    <property type="entry name" value="STRESS RESPONSE PROTEIN NHAX"/>
    <property type="match status" value="1"/>
</dbReference>
<protein>
    <submittedName>
        <fullName evidence="3">Universal stress protein family protein</fullName>
    </submittedName>
</protein>
<dbReference type="AlphaFoldDB" id="A0A158H7L4"/>
<dbReference type="InterPro" id="IPR006015">
    <property type="entry name" value="Universal_stress_UspA"/>
</dbReference>
<dbReference type="SUPFAM" id="SSF52402">
    <property type="entry name" value="Adenine nucleotide alpha hydrolases-like"/>
    <property type="match status" value="2"/>
</dbReference>
<dbReference type="PANTHER" id="PTHR46268:SF15">
    <property type="entry name" value="UNIVERSAL STRESS PROTEIN HP_0031"/>
    <property type="match status" value="1"/>
</dbReference>
<dbReference type="RefSeq" id="WP_060857364.1">
    <property type="nucleotide sequence ID" value="NZ_FCOC02000014.1"/>
</dbReference>
<comment type="similarity">
    <text evidence="1">Belongs to the universal stress protein A family.</text>
</comment>
<feature type="domain" description="UspA" evidence="2">
    <location>
        <begin position="154"/>
        <end position="280"/>
    </location>
</feature>
<accession>A0A158H7L4</accession>
<feature type="domain" description="UspA" evidence="2">
    <location>
        <begin position="3"/>
        <end position="113"/>
    </location>
</feature>
<dbReference type="CDD" id="cd00293">
    <property type="entry name" value="USP-like"/>
    <property type="match status" value="1"/>
</dbReference>